<reference evidence="1 2" key="1">
    <citation type="submission" date="2022-01" db="EMBL/GenBank/DDBJ databases">
        <authorList>
            <person name="Won M."/>
            <person name="Kim S.-J."/>
            <person name="Kwon S.-W."/>
        </authorList>
    </citation>
    <scope>NUCLEOTIDE SEQUENCE [LARGE SCALE GENOMIC DNA]</scope>
    <source>
        <strain evidence="1 2">KCTC 23505</strain>
    </source>
</reference>
<keyword evidence="2" id="KW-1185">Reference proteome</keyword>
<proteinExistence type="predicted"/>
<evidence type="ECO:0000313" key="1">
    <source>
        <dbReference type="EMBL" id="MCF3947857.1"/>
    </source>
</evidence>
<accession>A0ABS9DYM7</accession>
<dbReference type="RefSeq" id="WP_235705141.1">
    <property type="nucleotide sequence ID" value="NZ_JAKGBZ010000032.1"/>
</dbReference>
<dbReference type="EMBL" id="JAKGBZ010000032">
    <property type="protein sequence ID" value="MCF3947857.1"/>
    <property type="molecule type" value="Genomic_DNA"/>
</dbReference>
<name>A0ABS9DYM7_9PROT</name>
<dbReference type="Proteomes" id="UP001521209">
    <property type="component" value="Unassembled WGS sequence"/>
</dbReference>
<sequence>MSVPQGPDARTIPAFLSLAGEKCWAGRIALLHARVAGSPRYGRLLAQRHAAEFALEKARRGLGLSADEALLATRVANLAALDAGLVASGKVRFRAALATALDGDATIIPLLHLHRTAMLHEAAGFSVRYAGFEDGAPFDLLIAREGASAEIACDTFSAEAGRFVRRAAWMRLIDRIDPDLQTWLAAHPGRYLLKMTLPNGLRDSGEDGGAAALAELHQRINAMLSASRRADYDEAAVLRLDPLMLTAAQADENGLMSGLRQEFGPEAQLAVTGGGRGVLVLAARAGSENEVATAMRRRLAAIAPARLTGTRPGILAMFIEDTDRLEWRLLREHLTLEGEARQFLTDPAARSVVAITCASRFELCREAGAESAMRFRNPAHPAARSAALAPAVLSTV</sequence>
<organism evidence="1 2">
    <name type="scientific">Acidiphilium iwatense</name>
    <dbReference type="NCBI Taxonomy" id="768198"/>
    <lineage>
        <taxon>Bacteria</taxon>
        <taxon>Pseudomonadati</taxon>
        <taxon>Pseudomonadota</taxon>
        <taxon>Alphaproteobacteria</taxon>
        <taxon>Acetobacterales</taxon>
        <taxon>Acidocellaceae</taxon>
        <taxon>Acidiphilium</taxon>
    </lineage>
</organism>
<evidence type="ECO:0000313" key="2">
    <source>
        <dbReference type="Proteomes" id="UP001521209"/>
    </source>
</evidence>
<protein>
    <submittedName>
        <fullName evidence="1">Uncharacterized protein</fullName>
    </submittedName>
</protein>
<gene>
    <name evidence="1" type="ORF">L2A60_14345</name>
</gene>
<comment type="caution">
    <text evidence="1">The sequence shown here is derived from an EMBL/GenBank/DDBJ whole genome shotgun (WGS) entry which is preliminary data.</text>
</comment>